<dbReference type="Proteomes" id="UP000765509">
    <property type="component" value="Unassembled WGS sequence"/>
</dbReference>
<comment type="caution">
    <text evidence="1">The sequence shown here is derived from an EMBL/GenBank/DDBJ whole genome shotgun (WGS) entry which is preliminary data.</text>
</comment>
<dbReference type="AlphaFoldDB" id="A0A9Q3PGW4"/>
<evidence type="ECO:0000313" key="2">
    <source>
        <dbReference type="Proteomes" id="UP000765509"/>
    </source>
</evidence>
<name>A0A9Q3PGW4_9BASI</name>
<gene>
    <name evidence="1" type="ORF">O181_099506</name>
</gene>
<proteinExistence type="predicted"/>
<evidence type="ECO:0000313" key="1">
    <source>
        <dbReference type="EMBL" id="MBW0559791.1"/>
    </source>
</evidence>
<accession>A0A9Q3PGW4</accession>
<organism evidence="1 2">
    <name type="scientific">Austropuccinia psidii MF-1</name>
    <dbReference type="NCBI Taxonomy" id="1389203"/>
    <lineage>
        <taxon>Eukaryota</taxon>
        <taxon>Fungi</taxon>
        <taxon>Dikarya</taxon>
        <taxon>Basidiomycota</taxon>
        <taxon>Pucciniomycotina</taxon>
        <taxon>Pucciniomycetes</taxon>
        <taxon>Pucciniales</taxon>
        <taxon>Sphaerophragmiaceae</taxon>
        <taxon>Austropuccinia</taxon>
    </lineage>
</organism>
<reference evidence="1" key="1">
    <citation type="submission" date="2021-03" db="EMBL/GenBank/DDBJ databases">
        <title>Draft genome sequence of rust myrtle Austropuccinia psidii MF-1, a brazilian biotype.</title>
        <authorList>
            <person name="Quecine M.C."/>
            <person name="Pachon D.M.R."/>
            <person name="Bonatelli M.L."/>
            <person name="Correr F.H."/>
            <person name="Franceschini L.M."/>
            <person name="Leite T.F."/>
            <person name="Margarido G.R.A."/>
            <person name="Almeida C.A."/>
            <person name="Ferrarezi J.A."/>
            <person name="Labate C.A."/>
        </authorList>
    </citation>
    <scope>NUCLEOTIDE SEQUENCE</scope>
    <source>
        <strain evidence="1">MF-1</strain>
    </source>
</reference>
<dbReference type="EMBL" id="AVOT02068618">
    <property type="protein sequence ID" value="MBW0559791.1"/>
    <property type="molecule type" value="Genomic_DNA"/>
</dbReference>
<keyword evidence="2" id="KW-1185">Reference proteome</keyword>
<protein>
    <submittedName>
        <fullName evidence="1">Uncharacterized protein</fullName>
    </submittedName>
</protein>
<sequence length="164" mass="18101">MASGNDQRPPDKLSSVLILNLSGILSIPPCTPYSRLQEWCIYGIIYPYAPFLFSNSMVKFSGPNSMISNQGPKIQPPFQRRTLQLISLAIHGGYQKTIQGPEPPGAVGVGLAIKFRIVQRGHSQRYYIISSSCQGSKYFSIPWKIQLVHTGNTQVSFMALAQLG</sequence>